<dbReference type="InterPro" id="IPR009158">
    <property type="entry name" value="G3P_DH_GlpB_su"/>
</dbReference>
<dbReference type="GO" id="GO:0004368">
    <property type="term" value="F:glycerol-3-phosphate dehydrogenase (quinone) activity"/>
    <property type="evidence" value="ECO:0007669"/>
    <property type="project" value="InterPro"/>
</dbReference>
<keyword evidence="2" id="KW-0560">Oxidoreductase</keyword>
<protein>
    <submittedName>
        <fullName evidence="5">Anaerobic glycerol-3-phosphate dehydrogenase subunit B</fullName>
    </submittedName>
</protein>
<dbReference type="PIRSF" id="PIRSF000141">
    <property type="entry name" value="Anaerobic_G3P_dh"/>
    <property type="match status" value="1"/>
</dbReference>
<keyword evidence="1" id="KW-0285">Flavoprotein</keyword>
<dbReference type="AlphaFoldDB" id="A0A8D5FW41"/>
<dbReference type="NCBIfam" id="NF003725">
    <property type="entry name" value="PRK05329.2-4"/>
    <property type="match status" value="1"/>
</dbReference>
<keyword evidence="3" id="KW-0812">Transmembrane</keyword>
<keyword evidence="3" id="KW-0472">Membrane</keyword>
<name>A0A8D5FW41_9BACT</name>
<accession>A0A8D5FW41</accession>
<evidence type="ECO:0000313" key="5">
    <source>
        <dbReference type="EMBL" id="BCL62426.1"/>
    </source>
</evidence>
<sequence>MVERTRNISTDLAVIGSGLAGFAASIFALNRNIRTTQVGDSGAVTYTTGYLDLLGYHFPEPMDLLDDPWRGLQQLKELHPSHPLSRISGNDIRDAFGQVTDFLNECGIHYSSPGGKNLQALTPAGTVKPTLCMPETMLPGVNAFHNKKSAVIVDFKGLKGFSGKQVVANLKNRWPGLTTCRIEFPDARPGELYPEPMARALETPYNREKLATRLIEAAGGCNYLGLPAILGIHKPDKVRRELERLTGLTIFEIPTMPPAVPGIRLREMFQQIFPQKGLTLIPQQKVKKLILHKTRATLELTDNLGPVMIETKCVLLATGRFLSGGLQAGFHGIRESLLDLPVAQPESRSNWYKKRYTDRNGHPINQAGIEVDSSFRPLDDQKKVFSKNLFAAGSLLAHQDWIRGRCGAGIALGTAFKAVEAAAQYLRK</sequence>
<dbReference type="NCBIfam" id="TIGR03378">
    <property type="entry name" value="glycerol3P_GlpB"/>
    <property type="match status" value="1"/>
</dbReference>
<gene>
    <name evidence="5" type="ORF">DGMP_31190</name>
</gene>
<reference evidence="5" key="1">
    <citation type="submission" date="2020-09" db="EMBL/GenBank/DDBJ databases">
        <title>Desulfogranum mesoprofundum gen. nov., sp. nov., a novel mesophilic, sulfate-reducing chemolithoautotroph isolated from a deep-sea hydrothermal vent chimney in the Suiyo Seamount.</title>
        <authorList>
            <person name="Hashimoto Y."/>
            <person name="Nakagawa S."/>
        </authorList>
    </citation>
    <scope>NUCLEOTIDE SEQUENCE</scope>
    <source>
        <strain evidence="5">KT2</strain>
    </source>
</reference>
<evidence type="ECO:0000256" key="3">
    <source>
        <dbReference type="SAM" id="Phobius"/>
    </source>
</evidence>
<feature type="domain" description="FAD-dependent oxidoreductase 2 FAD-binding" evidence="4">
    <location>
        <begin position="11"/>
        <end position="409"/>
    </location>
</feature>
<keyword evidence="3" id="KW-1133">Transmembrane helix</keyword>
<dbReference type="KEGG" id="dbk:DGMP_31190"/>
<organism evidence="5 6">
    <name type="scientific">Desulfomarina profundi</name>
    <dbReference type="NCBI Taxonomy" id="2772557"/>
    <lineage>
        <taxon>Bacteria</taxon>
        <taxon>Pseudomonadati</taxon>
        <taxon>Thermodesulfobacteriota</taxon>
        <taxon>Desulfobulbia</taxon>
        <taxon>Desulfobulbales</taxon>
        <taxon>Desulfobulbaceae</taxon>
        <taxon>Desulfomarina</taxon>
    </lineage>
</organism>
<dbReference type="GO" id="GO:0009331">
    <property type="term" value="C:glycerol-3-phosphate dehydrogenase (FAD) complex"/>
    <property type="evidence" value="ECO:0007669"/>
    <property type="project" value="InterPro"/>
</dbReference>
<evidence type="ECO:0000259" key="4">
    <source>
        <dbReference type="Pfam" id="PF00890"/>
    </source>
</evidence>
<dbReference type="EMBL" id="AP024086">
    <property type="protein sequence ID" value="BCL62426.1"/>
    <property type="molecule type" value="Genomic_DNA"/>
</dbReference>
<evidence type="ECO:0000256" key="1">
    <source>
        <dbReference type="ARBA" id="ARBA00022630"/>
    </source>
</evidence>
<evidence type="ECO:0000256" key="2">
    <source>
        <dbReference type="ARBA" id="ARBA00023002"/>
    </source>
</evidence>
<dbReference type="Pfam" id="PF00890">
    <property type="entry name" value="FAD_binding_2"/>
    <property type="match status" value="1"/>
</dbReference>
<proteinExistence type="predicted"/>
<evidence type="ECO:0000313" key="6">
    <source>
        <dbReference type="Proteomes" id="UP000826725"/>
    </source>
</evidence>
<dbReference type="Proteomes" id="UP000826725">
    <property type="component" value="Chromosome"/>
</dbReference>
<dbReference type="InterPro" id="IPR003953">
    <property type="entry name" value="FAD-dep_OxRdtase_2_FAD-bd"/>
</dbReference>
<keyword evidence="6" id="KW-1185">Reference proteome</keyword>
<feature type="transmembrane region" description="Helical" evidence="3">
    <location>
        <begin position="12"/>
        <end position="29"/>
    </location>
</feature>
<dbReference type="RefSeq" id="WP_228854785.1">
    <property type="nucleotide sequence ID" value="NZ_AP024086.1"/>
</dbReference>